<evidence type="ECO:0000256" key="8">
    <source>
        <dbReference type="SAM" id="Phobius"/>
    </source>
</evidence>
<dbReference type="GO" id="GO:0015031">
    <property type="term" value="P:protein transport"/>
    <property type="evidence" value="ECO:0007669"/>
    <property type="project" value="UniProtKB-KW"/>
</dbReference>
<dbReference type="InterPro" id="IPR003400">
    <property type="entry name" value="ExbD"/>
</dbReference>
<sequence>MSLSSGGLRGGRTRKFKSEINVVPYIDVMLVLLIIFMVSAPMKDPGEIQLPNAAQSTQPPTEYIRIDLKPDASATMVIAGGKGAPRKETASNRAELAQKLQALHADHPEMPVMIAADKEIKYDEVIQAISEAKKIGIDRVGLATR</sequence>
<evidence type="ECO:0000256" key="4">
    <source>
        <dbReference type="ARBA" id="ARBA00022692"/>
    </source>
</evidence>
<gene>
    <name evidence="9" type="primary">tolR</name>
    <name evidence="9" type="ORF">GCM10011430_05650</name>
</gene>
<dbReference type="GO" id="GO:0005886">
    <property type="term" value="C:plasma membrane"/>
    <property type="evidence" value="ECO:0007669"/>
    <property type="project" value="UniProtKB-SubCell"/>
</dbReference>
<dbReference type="PANTHER" id="PTHR30558">
    <property type="entry name" value="EXBD MEMBRANE COMPONENT OF PMF-DRIVEN MACROMOLECULE IMPORT SYSTEM"/>
    <property type="match status" value="1"/>
</dbReference>
<dbReference type="GO" id="GO:0022857">
    <property type="term" value="F:transmembrane transporter activity"/>
    <property type="evidence" value="ECO:0007669"/>
    <property type="project" value="InterPro"/>
</dbReference>
<keyword evidence="10" id="KW-1185">Reference proteome</keyword>
<keyword evidence="7" id="KW-0813">Transport</keyword>
<name>A0A8J3AXM2_9BURK</name>
<evidence type="ECO:0000256" key="2">
    <source>
        <dbReference type="ARBA" id="ARBA00005811"/>
    </source>
</evidence>
<keyword evidence="6 8" id="KW-0472">Membrane</keyword>
<evidence type="ECO:0000313" key="10">
    <source>
        <dbReference type="Proteomes" id="UP000627205"/>
    </source>
</evidence>
<comment type="similarity">
    <text evidence="2 7">Belongs to the ExbD/TolR family.</text>
</comment>
<dbReference type="Pfam" id="PF02472">
    <property type="entry name" value="ExbD"/>
    <property type="match status" value="1"/>
</dbReference>
<reference evidence="9" key="2">
    <citation type="submission" date="2020-09" db="EMBL/GenBank/DDBJ databases">
        <authorList>
            <person name="Sun Q."/>
            <person name="Sedlacek I."/>
        </authorList>
    </citation>
    <scope>NUCLEOTIDE SEQUENCE</scope>
    <source>
        <strain evidence="9">CCM 7664</strain>
    </source>
</reference>
<dbReference type="AlphaFoldDB" id="A0A8J3AXM2"/>
<keyword evidence="3" id="KW-1003">Cell membrane</keyword>
<protein>
    <submittedName>
        <fullName evidence="9">TolR-like protein</fullName>
    </submittedName>
</protein>
<dbReference type="Proteomes" id="UP000627205">
    <property type="component" value="Unassembled WGS sequence"/>
</dbReference>
<keyword evidence="4 7" id="KW-0812">Transmembrane</keyword>
<feature type="transmembrane region" description="Helical" evidence="8">
    <location>
        <begin position="20"/>
        <end position="42"/>
    </location>
</feature>
<evidence type="ECO:0000256" key="6">
    <source>
        <dbReference type="ARBA" id="ARBA00023136"/>
    </source>
</evidence>
<reference evidence="9" key="1">
    <citation type="journal article" date="2014" name="Int. J. Syst. Evol. Microbiol.">
        <title>Complete genome sequence of Corynebacterium casei LMG S-19264T (=DSM 44701T), isolated from a smear-ripened cheese.</title>
        <authorList>
            <consortium name="US DOE Joint Genome Institute (JGI-PGF)"/>
            <person name="Walter F."/>
            <person name="Albersmeier A."/>
            <person name="Kalinowski J."/>
            <person name="Ruckert C."/>
        </authorList>
    </citation>
    <scope>NUCLEOTIDE SEQUENCE</scope>
    <source>
        <strain evidence="9">CCM 7664</strain>
    </source>
</reference>
<dbReference type="Gene3D" id="3.30.420.270">
    <property type="match status" value="1"/>
</dbReference>
<organism evidence="9 10">
    <name type="scientific">Oxalicibacterium solurbis</name>
    <dbReference type="NCBI Taxonomy" id="69280"/>
    <lineage>
        <taxon>Bacteria</taxon>
        <taxon>Pseudomonadati</taxon>
        <taxon>Pseudomonadota</taxon>
        <taxon>Betaproteobacteria</taxon>
        <taxon>Burkholderiales</taxon>
        <taxon>Oxalobacteraceae</taxon>
        <taxon>Oxalicibacterium</taxon>
    </lineage>
</organism>
<accession>A0A8J3AXM2</accession>
<evidence type="ECO:0000256" key="3">
    <source>
        <dbReference type="ARBA" id="ARBA00022475"/>
    </source>
</evidence>
<comment type="subcellular location">
    <subcellularLocation>
        <location evidence="1">Cell membrane</location>
        <topology evidence="1">Single-pass membrane protein</topology>
    </subcellularLocation>
    <subcellularLocation>
        <location evidence="7">Cell membrane</location>
        <topology evidence="7">Single-pass type II membrane protein</topology>
    </subcellularLocation>
</comment>
<evidence type="ECO:0000313" key="9">
    <source>
        <dbReference type="EMBL" id="GGI53391.1"/>
    </source>
</evidence>
<dbReference type="PANTHER" id="PTHR30558:SF7">
    <property type="entry name" value="TOL-PAL SYSTEM PROTEIN TOLR"/>
    <property type="match status" value="1"/>
</dbReference>
<dbReference type="EMBL" id="BMDP01000001">
    <property type="protein sequence ID" value="GGI53391.1"/>
    <property type="molecule type" value="Genomic_DNA"/>
</dbReference>
<keyword evidence="7" id="KW-0653">Protein transport</keyword>
<keyword evidence="5 8" id="KW-1133">Transmembrane helix</keyword>
<proteinExistence type="inferred from homology"/>
<dbReference type="RefSeq" id="WP_188419447.1">
    <property type="nucleotide sequence ID" value="NZ_BMDP01000001.1"/>
</dbReference>
<comment type="caution">
    <text evidence="9">The sequence shown here is derived from an EMBL/GenBank/DDBJ whole genome shotgun (WGS) entry which is preliminary data.</text>
</comment>
<evidence type="ECO:0000256" key="5">
    <source>
        <dbReference type="ARBA" id="ARBA00022989"/>
    </source>
</evidence>
<evidence type="ECO:0000256" key="7">
    <source>
        <dbReference type="RuleBase" id="RU003879"/>
    </source>
</evidence>
<evidence type="ECO:0000256" key="1">
    <source>
        <dbReference type="ARBA" id="ARBA00004162"/>
    </source>
</evidence>